<organism evidence="2">
    <name type="scientific">Gracilinema caldarium</name>
    <dbReference type="NCBI Taxonomy" id="215591"/>
    <lineage>
        <taxon>Bacteria</taxon>
        <taxon>Pseudomonadati</taxon>
        <taxon>Spirochaetota</taxon>
        <taxon>Spirochaetia</taxon>
        <taxon>Spirochaetales</taxon>
        <taxon>Breznakiellaceae</taxon>
        <taxon>Gracilinema</taxon>
    </lineage>
</organism>
<comment type="caution">
    <text evidence="2">The sequence shown here is derived from an EMBL/GenBank/DDBJ whole genome shotgun (WGS) entry which is preliminary data.</text>
</comment>
<evidence type="ECO:0000313" key="2">
    <source>
        <dbReference type="EMBL" id="HFH28793.1"/>
    </source>
</evidence>
<dbReference type="EMBL" id="DSVL01000144">
    <property type="protein sequence ID" value="HFH28793.1"/>
    <property type="molecule type" value="Genomic_DNA"/>
</dbReference>
<name>A0A7C3E891_9SPIR</name>
<feature type="transmembrane region" description="Helical" evidence="1">
    <location>
        <begin position="42"/>
        <end position="63"/>
    </location>
</feature>
<sequence>MELKGKPLTLGAKIVAAGLAIGGLALKAFWSPALDIDAVIKTATFVALVFAPIDLSLIATNIFGGKR</sequence>
<keyword evidence="1" id="KW-0472">Membrane</keyword>
<dbReference type="AlphaFoldDB" id="A0A7C3E891"/>
<gene>
    <name evidence="2" type="ORF">ENS59_04685</name>
</gene>
<accession>A0A7C3E891</accession>
<keyword evidence="1" id="KW-0812">Transmembrane</keyword>
<evidence type="ECO:0000256" key="1">
    <source>
        <dbReference type="SAM" id="Phobius"/>
    </source>
</evidence>
<proteinExistence type="predicted"/>
<reference evidence="2" key="1">
    <citation type="journal article" date="2020" name="mSystems">
        <title>Genome- and Community-Level Interaction Insights into Carbon Utilization and Element Cycling Functions of Hydrothermarchaeota in Hydrothermal Sediment.</title>
        <authorList>
            <person name="Zhou Z."/>
            <person name="Liu Y."/>
            <person name="Xu W."/>
            <person name="Pan J."/>
            <person name="Luo Z.H."/>
            <person name="Li M."/>
        </authorList>
    </citation>
    <scope>NUCLEOTIDE SEQUENCE [LARGE SCALE GENOMIC DNA]</scope>
    <source>
        <strain evidence="2">SpSt-503</strain>
    </source>
</reference>
<keyword evidence="1" id="KW-1133">Transmembrane helix</keyword>
<protein>
    <submittedName>
        <fullName evidence="2">Uncharacterized protein</fullName>
    </submittedName>
</protein>
<feature type="transmembrane region" description="Helical" evidence="1">
    <location>
        <begin position="12"/>
        <end position="30"/>
    </location>
</feature>